<comment type="similarity">
    <text evidence="1 4">Belongs to the serpin family.</text>
</comment>
<reference evidence="7 8" key="1">
    <citation type="submission" date="2024-03" db="EMBL/GenBank/DDBJ databases">
        <title>The genome assembly and annotation of the cricket Gryllus longicercus Weissman &amp; Gray.</title>
        <authorList>
            <person name="Szrajer S."/>
            <person name="Gray D."/>
            <person name="Ylla G."/>
        </authorList>
    </citation>
    <scope>NUCLEOTIDE SEQUENCE [LARGE SCALE GENOMIC DNA]</scope>
    <source>
        <strain evidence="7">DAG 2021-001</strain>
        <tissue evidence="7">Whole body minus gut</tissue>
    </source>
</reference>
<dbReference type="GO" id="GO:0004867">
    <property type="term" value="F:serine-type endopeptidase inhibitor activity"/>
    <property type="evidence" value="ECO:0007669"/>
    <property type="project" value="UniProtKB-KW"/>
</dbReference>
<dbReference type="Gene3D" id="2.30.39.10">
    <property type="entry name" value="Alpha-1-antitrypsin, domain 1"/>
    <property type="match status" value="1"/>
</dbReference>
<dbReference type="Pfam" id="PF00079">
    <property type="entry name" value="Serpin"/>
    <property type="match status" value="1"/>
</dbReference>
<dbReference type="InterPro" id="IPR023796">
    <property type="entry name" value="Serpin_dom"/>
</dbReference>
<comment type="caution">
    <text evidence="7">The sequence shown here is derived from an EMBL/GenBank/DDBJ whole genome shotgun (WGS) entry which is preliminary data.</text>
</comment>
<name>A0AAN9VSX7_9ORTH</name>
<evidence type="ECO:0000256" key="2">
    <source>
        <dbReference type="ARBA" id="ARBA00022690"/>
    </source>
</evidence>
<dbReference type="GO" id="GO:0005615">
    <property type="term" value="C:extracellular space"/>
    <property type="evidence" value="ECO:0007669"/>
    <property type="project" value="InterPro"/>
</dbReference>
<keyword evidence="3" id="KW-0722">Serine protease inhibitor</keyword>
<dbReference type="AlphaFoldDB" id="A0AAN9VSX7"/>
<dbReference type="InterPro" id="IPR000215">
    <property type="entry name" value="Serpin_fam"/>
</dbReference>
<dbReference type="InterPro" id="IPR036186">
    <property type="entry name" value="Serpin_sf"/>
</dbReference>
<dbReference type="SUPFAM" id="SSF56574">
    <property type="entry name" value="Serpins"/>
    <property type="match status" value="1"/>
</dbReference>
<sequence length="411" mass="45310">MATERMKTFTFFILGVAYAAAQTGCAPNSQEDRSYRKVVAALDAFAINLYQEVRSEEAGNVVVSPLSAAVVLALTWIGANGRTAQQLGDVLHLPLSRMIVAEGFRLVMDTLPTSNNQSDGEALLQLANRIYIQNGFDINQTFSEVAVEDFRSGVEALNFAESENARNLINQWLANNTNDKILDAIPPGVITAATRLILVNTVLFSAMWLHQFPKSATTNETFHLSETEQDNVSMMHGSFMLEYSNLPEFNAKAVKLPYRSADSESYMLILLPNSVEGLETLERNLGQLYMPSLQFAPRQVKVHLPCFSIEKRIPIDKLVQQLGITTLFGAQADLSGISYASLSVSNVMQKAYIRVDENGTEAAAATVLIAGVTSVVINDPPIEFKADHPFLYLLMVDYNIIFMGRVVNPNE</sequence>
<gene>
    <name evidence="7" type="ORF">R5R35_011620</name>
</gene>
<dbReference type="EMBL" id="JAZDUA010000155">
    <property type="protein sequence ID" value="KAK7866102.1"/>
    <property type="molecule type" value="Genomic_DNA"/>
</dbReference>
<evidence type="ECO:0000313" key="8">
    <source>
        <dbReference type="Proteomes" id="UP001378592"/>
    </source>
</evidence>
<feature type="chain" id="PRO_5042893688" description="Serpin domain-containing protein" evidence="5">
    <location>
        <begin position="22"/>
        <end position="411"/>
    </location>
</feature>
<keyword evidence="2" id="KW-0646">Protease inhibitor</keyword>
<dbReference type="PROSITE" id="PS00284">
    <property type="entry name" value="SERPIN"/>
    <property type="match status" value="1"/>
</dbReference>
<dbReference type="PANTHER" id="PTHR11461:SF211">
    <property type="entry name" value="GH10112P-RELATED"/>
    <property type="match status" value="1"/>
</dbReference>
<dbReference type="InterPro" id="IPR042178">
    <property type="entry name" value="Serpin_sf_1"/>
</dbReference>
<organism evidence="7 8">
    <name type="scientific">Gryllus longicercus</name>
    <dbReference type="NCBI Taxonomy" id="2509291"/>
    <lineage>
        <taxon>Eukaryota</taxon>
        <taxon>Metazoa</taxon>
        <taxon>Ecdysozoa</taxon>
        <taxon>Arthropoda</taxon>
        <taxon>Hexapoda</taxon>
        <taxon>Insecta</taxon>
        <taxon>Pterygota</taxon>
        <taxon>Neoptera</taxon>
        <taxon>Polyneoptera</taxon>
        <taxon>Orthoptera</taxon>
        <taxon>Ensifera</taxon>
        <taxon>Gryllidea</taxon>
        <taxon>Grylloidea</taxon>
        <taxon>Gryllidae</taxon>
        <taxon>Gryllinae</taxon>
        <taxon>Gryllus</taxon>
    </lineage>
</organism>
<feature type="signal peptide" evidence="5">
    <location>
        <begin position="1"/>
        <end position="21"/>
    </location>
</feature>
<dbReference type="Gene3D" id="3.30.497.10">
    <property type="entry name" value="Antithrombin, subunit I, domain 2"/>
    <property type="match status" value="1"/>
</dbReference>
<evidence type="ECO:0000256" key="1">
    <source>
        <dbReference type="ARBA" id="ARBA00009500"/>
    </source>
</evidence>
<dbReference type="PANTHER" id="PTHR11461">
    <property type="entry name" value="SERINE PROTEASE INHIBITOR, SERPIN"/>
    <property type="match status" value="1"/>
</dbReference>
<dbReference type="InterPro" id="IPR023795">
    <property type="entry name" value="Serpin_CS"/>
</dbReference>
<keyword evidence="5" id="KW-0732">Signal</keyword>
<evidence type="ECO:0000313" key="7">
    <source>
        <dbReference type="EMBL" id="KAK7866102.1"/>
    </source>
</evidence>
<dbReference type="InterPro" id="IPR042185">
    <property type="entry name" value="Serpin_sf_2"/>
</dbReference>
<dbReference type="SMART" id="SM00093">
    <property type="entry name" value="SERPIN"/>
    <property type="match status" value="1"/>
</dbReference>
<evidence type="ECO:0000259" key="6">
    <source>
        <dbReference type="SMART" id="SM00093"/>
    </source>
</evidence>
<evidence type="ECO:0000256" key="4">
    <source>
        <dbReference type="RuleBase" id="RU000411"/>
    </source>
</evidence>
<protein>
    <recommendedName>
        <fullName evidence="6">Serpin domain-containing protein</fullName>
    </recommendedName>
</protein>
<evidence type="ECO:0000256" key="3">
    <source>
        <dbReference type="ARBA" id="ARBA00022900"/>
    </source>
</evidence>
<keyword evidence="8" id="KW-1185">Reference proteome</keyword>
<feature type="domain" description="Serpin" evidence="6">
    <location>
        <begin position="47"/>
        <end position="409"/>
    </location>
</feature>
<dbReference type="Proteomes" id="UP001378592">
    <property type="component" value="Unassembled WGS sequence"/>
</dbReference>
<accession>A0AAN9VSX7</accession>
<dbReference type="CDD" id="cd19601">
    <property type="entry name" value="serpin42Da-like"/>
    <property type="match status" value="1"/>
</dbReference>
<proteinExistence type="inferred from homology"/>
<evidence type="ECO:0000256" key="5">
    <source>
        <dbReference type="SAM" id="SignalP"/>
    </source>
</evidence>